<feature type="active site" description="Proton acceptor" evidence="11 12">
    <location>
        <position position="160"/>
    </location>
</feature>
<evidence type="ECO:0000313" key="16">
    <source>
        <dbReference type="Proteomes" id="UP000548632"/>
    </source>
</evidence>
<keyword evidence="16" id="KW-1185">Reference proteome</keyword>
<evidence type="ECO:0000256" key="2">
    <source>
        <dbReference type="ARBA" id="ARBA00022603"/>
    </source>
</evidence>
<comment type="caution">
    <text evidence="15">The sequence shown here is derived from an EMBL/GenBank/DDBJ whole genome shotgun (WGS) entry which is preliminary data.</text>
</comment>
<evidence type="ECO:0000256" key="13">
    <source>
        <dbReference type="SAM" id="MobiDB-lite"/>
    </source>
</evidence>
<protein>
    <recommendedName>
        <fullName evidence="7 11">Ribosomal RNA large subunit methyltransferase E</fullName>
        <ecNumber evidence="6 11">2.1.1.166</ecNumber>
    </recommendedName>
    <alternativeName>
        <fullName evidence="9 11">23S rRNA Um2552 methyltransferase</fullName>
    </alternativeName>
    <alternativeName>
        <fullName evidence="8 11">rRNA (uridine-2'-O-)-methyltransferase</fullName>
    </alternativeName>
</protein>
<dbReference type="PIRSF" id="PIRSF005461">
    <property type="entry name" value="23S_rRNA_mtase"/>
    <property type="match status" value="1"/>
</dbReference>
<keyword evidence="2 11" id="KW-0489">Methyltransferase</keyword>
<feature type="binding site" evidence="11">
    <location>
        <position position="79"/>
    </location>
    <ligand>
        <name>S-adenosyl-L-methionine</name>
        <dbReference type="ChEBI" id="CHEBI:59789"/>
    </ligand>
</feature>
<dbReference type="CDD" id="cd02440">
    <property type="entry name" value="AdoMet_MTases"/>
    <property type="match status" value="1"/>
</dbReference>
<feature type="compositionally biased region" description="Polar residues" evidence="13">
    <location>
        <begin position="1"/>
        <end position="11"/>
    </location>
</feature>
<dbReference type="InterPro" id="IPR029063">
    <property type="entry name" value="SAM-dependent_MTases_sf"/>
</dbReference>
<evidence type="ECO:0000256" key="9">
    <source>
        <dbReference type="ARBA" id="ARBA00042745"/>
    </source>
</evidence>
<dbReference type="EC" id="2.1.1.166" evidence="6 11"/>
<keyword evidence="1 11" id="KW-0698">rRNA processing</keyword>
<dbReference type="Proteomes" id="UP000548632">
    <property type="component" value="Unassembled WGS sequence"/>
</dbReference>
<evidence type="ECO:0000256" key="6">
    <source>
        <dbReference type="ARBA" id="ARBA00038861"/>
    </source>
</evidence>
<proteinExistence type="inferred from homology"/>
<dbReference type="FunFam" id="3.40.50.150:FF:000005">
    <property type="entry name" value="Ribosomal RNA large subunit methyltransferase E"/>
    <property type="match status" value="1"/>
</dbReference>
<dbReference type="HAMAP" id="MF_01547">
    <property type="entry name" value="RNA_methyltr_E"/>
    <property type="match status" value="1"/>
</dbReference>
<organism evidence="15 16">
    <name type="scientific">Thiospirillum jenense</name>
    <dbReference type="NCBI Taxonomy" id="1653858"/>
    <lineage>
        <taxon>Bacteria</taxon>
        <taxon>Pseudomonadati</taxon>
        <taxon>Pseudomonadota</taxon>
        <taxon>Gammaproteobacteria</taxon>
        <taxon>Chromatiales</taxon>
        <taxon>Chromatiaceae</taxon>
        <taxon>Thiospirillum</taxon>
    </lineage>
</organism>
<keyword evidence="3 11" id="KW-0808">Transferase</keyword>
<evidence type="ECO:0000256" key="12">
    <source>
        <dbReference type="PIRSR" id="PIRSR005461-1"/>
    </source>
</evidence>
<evidence type="ECO:0000256" key="1">
    <source>
        <dbReference type="ARBA" id="ARBA00022552"/>
    </source>
</evidence>
<evidence type="ECO:0000256" key="11">
    <source>
        <dbReference type="HAMAP-Rule" id="MF_01547"/>
    </source>
</evidence>
<accession>A0A839H3A5</accession>
<dbReference type="Pfam" id="PF01728">
    <property type="entry name" value="FtsJ"/>
    <property type="match status" value="1"/>
</dbReference>
<dbReference type="Gene3D" id="3.40.50.150">
    <property type="entry name" value="Vaccinia Virus protein VP39"/>
    <property type="match status" value="1"/>
</dbReference>
<comment type="function">
    <text evidence="5 11">Specifically methylates the uridine in position 2552 of 23S rRNA at the 2'-O position of the ribose in the fully assembled 50S ribosomal subunit.</text>
</comment>
<dbReference type="InterPro" id="IPR015507">
    <property type="entry name" value="rRNA-MeTfrase_E"/>
</dbReference>
<dbReference type="PANTHER" id="PTHR10920:SF18">
    <property type="entry name" value="RRNA METHYLTRANSFERASE 2, MITOCHONDRIAL"/>
    <property type="match status" value="1"/>
</dbReference>
<comment type="subcellular location">
    <subcellularLocation>
        <location evidence="11">Cytoplasm</location>
    </subcellularLocation>
</comment>
<evidence type="ECO:0000256" key="3">
    <source>
        <dbReference type="ARBA" id="ARBA00022679"/>
    </source>
</evidence>
<keyword evidence="4 11" id="KW-0949">S-adenosyl-L-methionine</keyword>
<evidence type="ECO:0000313" key="15">
    <source>
        <dbReference type="EMBL" id="MBB1124853.1"/>
    </source>
</evidence>
<evidence type="ECO:0000256" key="10">
    <source>
        <dbReference type="ARBA" id="ARBA00048970"/>
    </source>
</evidence>
<gene>
    <name evidence="11" type="primary">rlmE</name>
    <name evidence="11" type="synonym">ftsJ</name>
    <name evidence="11" type="synonym">rrmJ</name>
    <name evidence="15" type="ORF">HUK38_01230</name>
</gene>
<dbReference type="AlphaFoldDB" id="A0A839H3A5"/>
<dbReference type="PANTHER" id="PTHR10920">
    <property type="entry name" value="RIBOSOMAL RNA METHYLTRANSFERASE"/>
    <property type="match status" value="1"/>
</dbReference>
<dbReference type="SUPFAM" id="SSF53335">
    <property type="entry name" value="S-adenosyl-L-methionine-dependent methyltransferases"/>
    <property type="match status" value="1"/>
</dbReference>
<evidence type="ECO:0000259" key="14">
    <source>
        <dbReference type="Pfam" id="PF01728"/>
    </source>
</evidence>
<keyword evidence="11" id="KW-0963">Cytoplasm</keyword>
<evidence type="ECO:0000256" key="4">
    <source>
        <dbReference type="ARBA" id="ARBA00022691"/>
    </source>
</evidence>
<dbReference type="InterPro" id="IPR002877">
    <property type="entry name" value="RNA_MeTrfase_FtsJ_dom"/>
</dbReference>
<feature type="domain" description="Ribosomal RNA methyltransferase FtsJ" evidence="14">
    <location>
        <begin position="27"/>
        <end position="202"/>
    </location>
</feature>
<comment type="catalytic activity">
    <reaction evidence="10 11">
        <text>uridine(2552) in 23S rRNA + S-adenosyl-L-methionine = 2'-O-methyluridine(2552) in 23S rRNA + S-adenosyl-L-homocysteine + H(+)</text>
        <dbReference type="Rhea" id="RHEA:42720"/>
        <dbReference type="Rhea" id="RHEA-COMP:10202"/>
        <dbReference type="Rhea" id="RHEA-COMP:10203"/>
        <dbReference type="ChEBI" id="CHEBI:15378"/>
        <dbReference type="ChEBI" id="CHEBI:57856"/>
        <dbReference type="ChEBI" id="CHEBI:59789"/>
        <dbReference type="ChEBI" id="CHEBI:65315"/>
        <dbReference type="ChEBI" id="CHEBI:74478"/>
        <dbReference type="EC" id="2.1.1.166"/>
    </reaction>
</comment>
<reference evidence="15 16" key="1">
    <citation type="journal article" date="2020" name="Arch. Microbiol.">
        <title>The genome sequence of the giant phototrophic gammaproteobacterium Thiospirillum jenense gives insight into its physiological properties and phylogenetic relationships.</title>
        <authorList>
            <person name="Imhoff J.F."/>
            <person name="Meyer T.E."/>
            <person name="Kyndt J.A."/>
        </authorList>
    </citation>
    <scope>NUCLEOTIDE SEQUENCE [LARGE SCALE GENOMIC DNA]</scope>
    <source>
        <strain evidence="15 16">DSM 216</strain>
    </source>
</reference>
<name>A0A839H3A5_9GAMM</name>
<feature type="binding site" evidence="11">
    <location>
        <position position="95"/>
    </location>
    <ligand>
        <name>S-adenosyl-L-methionine</name>
        <dbReference type="ChEBI" id="CHEBI:59789"/>
    </ligand>
</feature>
<sequence>MKSKSSQQWLARQQRDPYVQQAQRDGYRSRAAYKLLEINQKERLLRPGMRVLDLGAAPGGWSQVAAQAIGRSGTVIAVDLLPITPLPGVTVLQGDFTDAALLAQLHTQLAGQAVDVVLSDLAPTFSGVVAVDQPRSIYLGELAAELAVTVLKPNGGLVLKAFHGTGLDDLLRTLRQQFVRVTTRKPPASRAQSKEIYLVARQLRPLPA</sequence>
<comment type="similarity">
    <text evidence="11">Belongs to the class I-like SAM-binding methyltransferase superfamily. RNA methyltransferase RlmE family.</text>
</comment>
<feature type="region of interest" description="Disordered" evidence="13">
    <location>
        <begin position="1"/>
        <end position="23"/>
    </location>
</feature>
<feature type="binding site" evidence="11">
    <location>
        <position position="59"/>
    </location>
    <ligand>
        <name>S-adenosyl-L-methionine</name>
        <dbReference type="ChEBI" id="CHEBI:59789"/>
    </ligand>
</feature>
<dbReference type="InterPro" id="IPR050082">
    <property type="entry name" value="RNA_methyltr_RlmE"/>
</dbReference>
<evidence type="ECO:0000256" key="8">
    <source>
        <dbReference type="ARBA" id="ARBA00041995"/>
    </source>
</evidence>
<feature type="binding site" evidence="11">
    <location>
        <position position="120"/>
    </location>
    <ligand>
        <name>S-adenosyl-L-methionine</name>
        <dbReference type="ChEBI" id="CHEBI:59789"/>
    </ligand>
</feature>
<evidence type="ECO:0000256" key="7">
    <source>
        <dbReference type="ARBA" id="ARBA00041129"/>
    </source>
</evidence>
<dbReference type="EMBL" id="JABVCQ010000002">
    <property type="protein sequence ID" value="MBB1124853.1"/>
    <property type="molecule type" value="Genomic_DNA"/>
</dbReference>
<feature type="binding site" evidence="11">
    <location>
        <position position="61"/>
    </location>
    <ligand>
        <name>S-adenosyl-L-methionine</name>
        <dbReference type="ChEBI" id="CHEBI:59789"/>
    </ligand>
</feature>
<dbReference type="GO" id="GO:0005737">
    <property type="term" value="C:cytoplasm"/>
    <property type="evidence" value="ECO:0007669"/>
    <property type="project" value="UniProtKB-SubCell"/>
</dbReference>
<evidence type="ECO:0000256" key="5">
    <source>
        <dbReference type="ARBA" id="ARBA00037569"/>
    </source>
</evidence>
<dbReference type="GO" id="GO:0008650">
    <property type="term" value="F:rRNA (uridine-2'-O-)-methyltransferase activity"/>
    <property type="evidence" value="ECO:0007669"/>
    <property type="project" value="UniProtKB-UniRule"/>
</dbReference>